<dbReference type="Pfam" id="PF03352">
    <property type="entry name" value="Adenine_glyco"/>
    <property type="match status" value="1"/>
</dbReference>
<evidence type="ECO:0000256" key="1">
    <source>
        <dbReference type="PIRSR" id="PIRSR605019-1"/>
    </source>
</evidence>
<keyword evidence="1" id="KW-0479">Metal-binding</keyword>
<dbReference type="GO" id="GO:0006284">
    <property type="term" value="P:base-excision repair"/>
    <property type="evidence" value="ECO:0007669"/>
    <property type="project" value="InterPro"/>
</dbReference>
<feature type="binding site" evidence="1">
    <location>
        <position position="4"/>
    </location>
    <ligand>
        <name>Zn(2+)</name>
        <dbReference type="ChEBI" id="CHEBI:29105"/>
    </ligand>
</feature>
<gene>
    <name evidence="2" type="ORF">IV66_GL001214</name>
</gene>
<comment type="caution">
    <text evidence="2">The sequence shown here is derived from an EMBL/GenBank/DDBJ whole genome shotgun (WGS) entry which is preliminary data.</text>
</comment>
<dbReference type="RefSeq" id="WP_017868334.1">
    <property type="nucleotide sequence ID" value="NZ_BJYB01000007.1"/>
</dbReference>
<dbReference type="InterPro" id="IPR011257">
    <property type="entry name" value="DNA_glycosylase"/>
</dbReference>
<keyword evidence="3" id="KW-1185">Reference proteome</keyword>
<evidence type="ECO:0000313" key="3">
    <source>
        <dbReference type="Proteomes" id="UP000051886"/>
    </source>
</evidence>
<dbReference type="Proteomes" id="UP000051886">
    <property type="component" value="Unassembled WGS sequence"/>
</dbReference>
<evidence type="ECO:0000313" key="2">
    <source>
        <dbReference type="EMBL" id="KRO01035.1"/>
    </source>
</evidence>
<dbReference type="InterPro" id="IPR052891">
    <property type="entry name" value="DNA-3mA_glycosylase"/>
</dbReference>
<dbReference type="InterPro" id="IPR005019">
    <property type="entry name" value="Adenine_glyco"/>
</dbReference>
<feature type="binding site" evidence="1">
    <location>
        <position position="176"/>
    </location>
    <ligand>
        <name>Zn(2+)</name>
        <dbReference type="ChEBI" id="CHEBI:29105"/>
    </ligand>
</feature>
<protein>
    <submittedName>
        <fullName evidence="2">DNA-3-methyladenine glycosylase</fullName>
    </submittedName>
</protein>
<dbReference type="PATRIC" id="fig|449659.4.peg.1231"/>
<dbReference type="EMBL" id="JQCN01000017">
    <property type="protein sequence ID" value="KRO01035.1"/>
    <property type="molecule type" value="Genomic_DNA"/>
</dbReference>
<proteinExistence type="predicted"/>
<dbReference type="SUPFAM" id="SSF48150">
    <property type="entry name" value="DNA-glycosylase"/>
    <property type="match status" value="1"/>
</dbReference>
<feature type="binding site" evidence="1">
    <location>
        <position position="180"/>
    </location>
    <ligand>
        <name>Zn(2+)</name>
        <dbReference type="ChEBI" id="CHEBI:29105"/>
    </ligand>
</feature>
<organism evidence="2 3">
    <name type="scientific">Ligilactobacillus pobuzihii</name>
    <dbReference type="NCBI Taxonomy" id="449659"/>
    <lineage>
        <taxon>Bacteria</taxon>
        <taxon>Bacillati</taxon>
        <taxon>Bacillota</taxon>
        <taxon>Bacilli</taxon>
        <taxon>Lactobacillales</taxon>
        <taxon>Lactobacillaceae</taxon>
        <taxon>Ligilactobacillus</taxon>
    </lineage>
</organism>
<dbReference type="PANTHER" id="PTHR30037:SF4">
    <property type="entry name" value="DNA-3-METHYLADENINE GLYCOSYLASE I"/>
    <property type="match status" value="1"/>
</dbReference>
<dbReference type="GO" id="GO:0008725">
    <property type="term" value="F:DNA-3-methyladenine glycosylase activity"/>
    <property type="evidence" value="ECO:0007669"/>
    <property type="project" value="InterPro"/>
</dbReference>
<dbReference type="AlphaFoldDB" id="A0A0R2LM75"/>
<dbReference type="GO" id="GO:0046872">
    <property type="term" value="F:metal ion binding"/>
    <property type="evidence" value="ECO:0007669"/>
    <property type="project" value="UniProtKB-KW"/>
</dbReference>
<dbReference type="Gene3D" id="1.10.340.30">
    <property type="entry name" value="Hypothetical protein, domain 2"/>
    <property type="match status" value="1"/>
</dbReference>
<name>A0A0R2LM75_9LACO</name>
<keyword evidence="1" id="KW-0862">Zinc</keyword>
<dbReference type="STRING" id="449659.IV66_GL001214"/>
<reference evidence="2 3" key="1">
    <citation type="journal article" date="2015" name="Genome Announc.">
        <title>Expanding the biotechnology potential of lactobacilli through comparative genomics of 213 strains and associated genera.</title>
        <authorList>
            <person name="Sun Z."/>
            <person name="Harris H.M."/>
            <person name="McCann A."/>
            <person name="Guo C."/>
            <person name="Argimon S."/>
            <person name="Zhang W."/>
            <person name="Yang X."/>
            <person name="Jeffery I.B."/>
            <person name="Cooney J.C."/>
            <person name="Kagawa T.F."/>
            <person name="Liu W."/>
            <person name="Song Y."/>
            <person name="Salvetti E."/>
            <person name="Wrobel A."/>
            <person name="Rasinkangas P."/>
            <person name="Parkhill J."/>
            <person name="Rea M.C."/>
            <person name="O'Sullivan O."/>
            <person name="Ritari J."/>
            <person name="Douillard F.P."/>
            <person name="Paul Ross R."/>
            <person name="Yang R."/>
            <person name="Briner A.E."/>
            <person name="Felis G.E."/>
            <person name="de Vos W.M."/>
            <person name="Barrangou R."/>
            <person name="Klaenhammer T.R."/>
            <person name="Caufield P.W."/>
            <person name="Cui Y."/>
            <person name="Zhang H."/>
            <person name="O'Toole P.W."/>
        </authorList>
    </citation>
    <scope>NUCLEOTIDE SEQUENCE [LARGE SCALE GENOMIC DNA]</scope>
    <source>
        <strain evidence="2 3">NBRC 103219</strain>
    </source>
</reference>
<feature type="binding site" evidence="1">
    <location>
        <position position="18"/>
    </location>
    <ligand>
        <name>Zn(2+)</name>
        <dbReference type="ChEBI" id="CHEBI:29105"/>
    </ligand>
</feature>
<dbReference type="PANTHER" id="PTHR30037">
    <property type="entry name" value="DNA-3-METHYLADENINE GLYCOSYLASE 1"/>
    <property type="match status" value="1"/>
</dbReference>
<sequence>MPKCSWAFEAKNNMQVYHATEWGKETHEERLLFELMSLELMQAGLSWQIVLDKRAAFQSAFCNFVPEKIVNLSSTEISSIEKNSAIIRNRRKINAIINNARVTVRSHRKGQSLNDLLWSYVSYQPVVNHWRHPEQVPSQTALSQKVSRDLKKMGFQFMGPTIVYSYMQAAGLVNDHLENCQDKY</sequence>
<accession>A0A0R2LM75</accession>
<dbReference type="OrthoDB" id="9807664at2"/>